<proteinExistence type="predicted"/>
<organism evidence="2 3">
    <name type="scientific">Stomoxys calcitrans</name>
    <name type="common">Stable fly</name>
    <name type="synonym">Conops calcitrans</name>
    <dbReference type="NCBI Taxonomy" id="35570"/>
    <lineage>
        <taxon>Eukaryota</taxon>
        <taxon>Metazoa</taxon>
        <taxon>Ecdysozoa</taxon>
        <taxon>Arthropoda</taxon>
        <taxon>Hexapoda</taxon>
        <taxon>Insecta</taxon>
        <taxon>Pterygota</taxon>
        <taxon>Neoptera</taxon>
        <taxon>Endopterygota</taxon>
        <taxon>Diptera</taxon>
        <taxon>Brachycera</taxon>
        <taxon>Muscomorpha</taxon>
        <taxon>Muscoidea</taxon>
        <taxon>Muscidae</taxon>
        <taxon>Stomoxys</taxon>
    </lineage>
</organism>
<gene>
    <name evidence="2" type="primary">106093262</name>
</gene>
<feature type="chain" id="PRO_5009325551" description="MD-2-related lipid-recognition domain-containing protein" evidence="1">
    <location>
        <begin position="18"/>
        <end position="179"/>
    </location>
</feature>
<dbReference type="PANTHER" id="PTHR20898">
    <property type="entry name" value="DAEDALUS ON 3-RELATED-RELATED"/>
    <property type="match status" value="1"/>
</dbReference>
<dbReference type="OrthoDB" id="7727171at2759"/>
<reference evidence="2" key="1">
    <citation type="submission" date="2020-05" db="UniProtKB">
        <authorList>
            <consortium name="EnsemblMetazoa"/>
        </authorList>
    </citation>
    <scope>IDENTIFICATION</scope>
    <source>
        <strain evidence="2">USDA</strain>
    </source>
</reference>
<keyword evidence="1" id="KW-0732">Signal</keyword>
<dbReference type="Proteomes" id="UP000095300">
    <property type="component" value="Unassembled WGS sequence"/>
</dbReference>
<evidence type="ECO:0008006" key="4">
    <source>
        <dbReference type="Google" id="ProtNLM"/>
    </source>
</evidence>
<accession>A0A1I8NVE4</accession>
<dbReference type="VEuPathDB" id="VectorBase:SCAU002367"/>
<feature type="signal peptide" evidence="1">
    <location>
        <begin position="1"/>
        <end position="17"/>
    </location>
</feature>
<dbReference type="AlphaFoldDB" id="A0A1I8NVE4"/>
<evidence type="ECO:0000256" key="1">
    <source>
        <dbReference type="SAM" id="SignalP"/>
    </source>
</evidence>
<dbReference type="InterPro" id="IPR010512">
    <property type="entry name" value="DUF1091"/>
</dbReference>
<dbReference type="EnsemblMetazoa" id="SCAU002367-RA">
    <property type="protein sequence ID" value="SCAU002367-PA"/>
    <property type="gene ID" value="SCAU002367"/>
</dbReference>
<dbReference type="Pfam" id="PF06477">
    <property type="entry name" value="DUF1091"/>
    <property type="match status" value="1"/>
</dbReference>
<dbReference type="KEGG" id="scac:106093262"/>
<sequence length="179" mass="21333">MLPSNFRILLIFTIVCAEFFGNEAKIIKFTKLECKDYDKSFIQFKQCQLKAVGRNRIALQLHGDLKKNIDEELTINAELFRKSHDFRPFMYNDTMEFCSFVRNPNRYMFWKILVQDMIQFTNINHTCPYENEIIIKDLILEENMFKTLPFPGNDYMVHVKAILQNEIKAELKVYVVLIE</sequence>
<dbReference type="SMART" id="SM00697">
    <property type="entry name" value="DM8"/>
    <property type="match status" value="1"/>
</dbReference>
<evidence type="ECO:0000313" key="3">
    <source>
        <dbReference type="Proteomes" id="UP000095300"/>
    </source>
</evidence>
<keyword evidence="3" id="KW-1185">Reference proteome</keyword>
<dbReference type="PANTHER" id="PTHR20898:SF0">
    <property type="entry name" value="DAEDALUS ON 3-RELATED"/>
    <property type="match status" value="1"/>
</dbReference>
<evidence type="ECO:0000313" key="2">
    <source>
        <dbReference type="EnsemblMetazoa" id="SCAU002367-PA"/>
    </source>
</evidence>
<name>A0A1I8NVE4_STOCA</name>
<protein>
    <recommendedName>
        <fullName evidence="4">MD-2-related lipid-recognition domain-containing protein</fullName>
    </recommendedName>
</protein>